<name>A0A0C2H0J1_9BILA</name>
<feature type="region of interest" description="Disordered" evidence="2">
    <location>
        <begin position="3028"/>
        <end position="3049"/>
    </location>
</feature>
<protein>
    <submittedName>
        <fullName evidence="3">Uncharacterized protein</fullName>
    </submittedName>
</protein>
<dbReference type="Proteomes" id="UP000054047">
    <property type="component" value="Unassembled WGS sequence"/>
</dbReference>
<feature type="region of interest" description="Disordered" evidence="2">
    <location>
        <begin position="1"/>
        <end position="26"/>
    </location>
</feature>
<feature type="region of interest" description="Disordered" evidence="2">
    <location>
        <begin position="542"/>
        <end position="572"/>
    </location>
</feature>
<feature type="region of interest" description="Disordered" evidence="2">
    <location>
        <begin position="3139"/>
        <end position="3158"/>
    </location>
</feature>
<evidence type="ECO:0000313" key="3">
    <source>
        <dbReference type="EMBL" id="KIH67280.1"/>
    </source>
</evidence>
<feature type="compositionally biased region" description="Polar residues" evidence="2">
    <location>
        <begin position="13"/>
        <end position="26"/>
    </location>
</feature>
<feature type="compositionally biased region" description="Polar residues" evidence="2">
    <location>
        <begin position="542"/>
        <end position="563"/>
    </location>
</feature>
<feature type="coiled-coil region" evidence="1">
    <location>
        <begin position="2898"/>
        <end position="2932"/>
    </location>
</feature>
<feature type="compositionally biased region" description="Basic and acidic residues" evidence="2">
    <location>
        <begin position="3036"/>
        <end position="3047"/>
    </location>
</feature>
<feature type="compositionally biased region" description="Basic and acidic residues" evidence="2">
    <location>
        <begin position="1"/>
        <end position="10"/>
    </location>
</feature>
<sequence length="3611" mass="397827">MSKEMLEPREAQVSMTSEMSSAAKEVQTSSFKVTESVSADKFLEIAASHQEVMLTKPIQAASDSGTLQDRLQAKQEQVLRQYSDESTGLFGSLGSLTPRTPESEQTSVSISQSPILKGVASMRAPSEEVAETVERIRREEISVASELARRIAVMESASLRSQGSKEESVEIDKAYSSEYPKATAQSTLSLVVKDVISLLSYEPREESLYGSWKTGEFEEATGAIQEKSKVSAASSMKMTASTEHFTEHSSQWKRSEYLEQTRSIQVAPSEQAKGTFQISSEARNIALCSRPDEAVGTGVIKSDSTASASVRLHEFGREGTQVGSLASTLSAPLPAYEEATRTIPIRQQILLGLRTKASSEQVADLLNQLSRHEEIAEIKMVEAMVLKSQHSLSSAAAVTLTAAVSEAFKGPTESWSIAGTLREKLKEEIETIKRIASEEIVSGTWMTVADSDAAVSSWPASQTQSVEGKMRAAEISSAALESALSKSSEDEASYHRRLAVLESTQRLFAVELEKVLIELRSKESKEQYAASLPVSQHVEAHSTATQYGKTEVSSQGSFGTITQPREEKEAAEATRQRFHLIQMVYSSKATQEEQVELERTLERFQQEGSIEKFLNALRTERLRFSGFTTRTLVKAVENVLQRTPDQEELQQVLPEAVRTVLTLAIREIVDENAFAMIRSRETSSEATLMMTLASVESLMSHMEGPTEEGTEVSSILEQKSYEATTATLSERSRASWRQRFAVENQMMTADFDKHKQEGATSRTLPQVPTHGVSGSARVYGQETVQLQGELRVVEQPSEQAEGADIIRNQRRYLQFLHGVKATSEEQNELVKLLSKYQDEESVATVVRDLTSQKITFSGLATKSIVAAVERTIQQAGDEANISKKVSDVLHCAVSEAVKEIVDENAFTILQTTKAASPAQLAIALSSLATACANVEAPKDASISSYLEFGASVKESQDSTIPIQGVSSAERQFAVSAETLAKILDHISEERKTEVSIPVKVFGQATSQAREFGSESVQVGASLQRLQQATYEEEEVQGRQKGARKVQAVHNTKASAEERAELVQLLRGYQEDAEVAKVINLLNSNKAEFSSSLVQEMTSAVKELKKSPQYAEASQVTKERIHNIVSKSVKEIVDETSFLVIQFIETASTTQLTRTLTASEQAEGRLFSVEERETSLISELSRHLSMEETLTMPELHRDYITERFGTSAEALASSIQRPDAQGSASSYLKHRETLNVRADAREYGREAVEVLAQIARLGKRMEQSADASTSLKHQRYLHVLHRSKATAEEHAQLMELLKRYSDDEHVAAVLSELTTKRLTFSGVATRTIVTSVEREIATSPKSADTSKRVADVLRCELCKALKEVVTETSFTMLQSREAMTATELALALSSLETTQETSRAIVEDSTSTNIDLTARPSSFKEVTVPIGGKSSAARDFAISTELLHSILEGVSEKHVATATRSLRPEERTSAKARELGTESVQIEASAQLMQQPPSQAEQTTLTRAGYPQICLSQNMKATSEERMEFIKLLERYCEDVEVNKLIKDLASERIEFTSSLVQEMIAAVSELQKTPQSESSSHSVASAIREVIAKSVKEAVEETTFTIVQYAEMTSTTQLATTLAASANVEARLRAAEQEEAAIAVELVRGLLEDRTMTVPEQHRAYIQKRFGIDIDTVLSIFQKISAAESSTRYIKYAETQMESRDVREYGQESTQLQGQVQVFEQPKEQAEGKESVQKSRQYLHLLHSVAATSDEQAELIKLLSKYQDDEHVASVVQALTSGGVTWSGLAVRTVRTMIEREIARNDQTSDISKVVSDTLRTAVSQAVKEIVDENAFAIVHTKDSMSTAELARRISSMEAAEAQVQAPAETATSTGIDLAARPASSQEATLPVHGKSFVERRFIASMQVLHSVLENVPQQEAASYASTLRATEKAETAAREIGTESVTVGASLQVLQRPPAESDEVGNRLESSRRLYFTHAIKSTTEERMELAQLLRKYEDNEEISKIIRELLSAKVDFSALVVQEITTAIKELEKLPQSESTSKTAAEVVRDAVAKVVKETVDETVFSIVQSMEAASATQLAIALSAAEAVERHLRITEQREVQLATELSRTLAEYDTISIPEAHRAYIEERFGISSQSLLSIFEARGPHMTSSRVFEERMSRQETLDTRQLHLSHASKAPKEETQRLLQLLKRYENHSDIAKTIEFLTQENVAFSATVTHNMITTVEQVLTASITEEATASTIAAGLRILLNESIRSLTDEVTFATFQAEPKFSSITTLLVTLYSLESAITRISVPEEETVTHVSAGQIQRTEQYRERHTSLAERRRMQLIHVVKATSEERAELMKALERYQQDREISKVLQILERSNIVLSQRITSQMISILEERRDVRSLHVCEQVVEKLREALTHTVQQLTEQNTYALWRTAEPTTSLCTLLMTVASIERVVANVTAPVEVETSVDSTLHGKSVELASKVLPEATKFSGEMRASADRTAASVLLSGRELQQSSATMISESRRVHLSSVAREYESDTAQTDVNAGTLTAPPPSAEEASILQKRQQILYLRSALRACKEQQERLTVSLTRALGEEAASKIVDLITTQESNMSASAVSEIQIALDQHSRHAEASAEARGEAAERVRTALTKCIGELTDETVHTLWRTRSTSEIAELVSSLGLLESVVLDTFAPTDAATELVKMLRKEEPNQLLTKLMADVEQSSAEERFVDSRASEEVLLRGEETAAETSTRMAELQVPTTERSVREYGREITGVDIISGLLEYQAQRFETLSTSVEDRRKLAIGLTTTATAHEGAEISTDIVHSKDLEEIDVNVYVPITVTTSLSSPAIRDSQITADLSLTAADQEATFGFAAKDRINVEDALKTKQTSEEAAHGIWQSVEKSAFSEITLEQIARERDQMQSTMQASKETTIQFEQRLENLQRQDVEMQIKSTQTQSDIKEFSIANESQQLQFEKQPSVAGEFANIPEVSRSATTSSAHEFGYETTGTLTTHGYLQPKAEEQATAESTVIQTRRLVDDKTVSASQQEDVERREELRRDVSSGTAEITTATKVVDSSSQTMAASQEELTTRAVEYLKTEQKYGVGATQAEEQKLAIADSAQEIRDEAAYGVWRTVADEETQTMISQVERTQEQLSRSVHAPTEVSTATSADFTDASSAEISSTVKLERTDSTSKVFSIQQQQYESILRKEETAAEQSSTMCDVIAASDTANVHEFGTDDANVGGVLGYLTPKKPESAEAATQIPHAHHLEAIKTMSASTEANIQETGLIKREEATESTSVEQVTAFKDNVLLSTSATTEEQAEVDYRRARGSTSYGVGKSISSSSIDAAQITSKEASETAVFGIWDSSVTAEDSQRTFREKSMESSDVTLSTKASEMETARSEVDLSKVPSDTAVSVLSEAQRAASRRGFSIEQLDVTTSYQRCAMGEIAVTTEKDVVMVSSTGTAAEYAREQAEVVAVLGTIEPHDEQFESAAIKVEDSKKLQLESKMRAAEESTIDDQLMLRREELSLQSERTIRETTVEREIQAMKASEYTSAEQVVSLASTDQKEASDVQITDKNAAASTAKMQESTDETIQGIWRTPSGAEAVYTLQEKKNPLREEHYP</sequence>
<evidence type="ECO:0000256" key="2">
    <source>
        <dbReference type="SAM" id="MobiDB-lite"/>
    </source>
</evidence>
<evidence type="ECO:0000256" key="1">
    <source>
        <dbReference type="SAM" id="Coils"/>
    </source>
</evidence>
<dbReference type="OrthoDB" id="5872910at2759"/>
<feature type="region of interest" description="Disordered" evidence="2">
    <location>
        <begin position="90"/>
        <end position="111"/>
    </location>
</feature>
<proteinExistence type="predicted"/>
<evidence type="ECO:0000313" key="4">
    <source>
        <dbReference type="Proteomes" id="UP000054047"/>
    </source>
</evidence>
<keyword evidence="1" id="KW-0175">Coiled coil</keyword>
<organism evidence="3 4">
    <name type="scientific">Ancylostoma duodenale</name>
    <dbReference type="NCBI Taxonomy" id="51022"/>
    <lineage>
        <taxon>Eukaryota</taxon>
        <taxon>Metazoa</taxon>
        <taxon>Ecdysozoa</taxon>
        <taxon>Nematoda</taxon>
        <taxon>Chromadorea</taxon>
        <taxon>Rhabditida</taxon>
        <taxon>Rhabditina</taxon>
        <taxon>Rhabditomorpha</taxon>
        <taxon>Strongyloidea</taxon>
        <taxon>Ancylostomatidae</taxon>
        <taxon>Ancylostomatinae</taxon>
        <taxon>Ancylostoma</taxon>
    </lineage>
</organism>
<gene>
    <name evidence="3" type="ORF">ANCDUO_02391</name>
</gene>
<dbReference type="EMBL" id="KN726762">
    <property type="protein sequence ID" value="KIH67280.1"/>
    <property type="molecule type" value="Genomic_DNA"/>
</dbReference>
<feature type="compositionally biased region" description="Polar residues" evidence="2">
    <location>
        <begin position="94"/>
        <end position="111"/>
    </location>
</feature>
<reference evidence="3 4" key="1">
    <citation type="submission" date="2013-12" db="EMBL/GenBank/DDBJ databases">
        <title>Draft genome of the parsitic nematode Ancylostoma duodenale.</title>
        <authorList>
            <person name="Mitreva M."/>
        </authorList>
    </citation>
    <scope>NUCLEOTIDE SEQUENCE [LARGE SCALE GENOMIC DNA]</scope>
    <source>
        <strain evidence="3 4">Zhejiang</strain>
    </source>
</reference>
<keyword evidence="4" id="KW-1185">Reference proteome</keyword>
<accession>A0A0C2H0J1</accession>